<dbReference type="SUPFAM" id="SSF63817">
    <property type="entry name" value="Sortase"/>
    <property type="match status" value="1"/>
</dbReference>
<evidence type="ECO:0000256" key="2">
    <source>
        <dbReference type="SAM" id="Phobius"/>
    </source>
</evidence>
<reference evidence="3" key="1">
    <citation type="submission" date="2023-06" db="EMBL/GenBank/DDBJ databases">
        <title>Uncultivated large filamentous bacteria from sulfidic sediments reveal new species and different genomic features in energy metabolism and defense.</title>
        <authorList>
            <person name="Fonseca A."/>
        </authorList>
    </citation>
    <scope>NUCLEOTIDE SEQUENCE</scope>
    <source>
        <strain evidence="3">HSG4</strain>
    </source>
</reference>
<keyword evidence="1" id="KW-0378">Hydrolase</keyword>
<evidence type="ECO:0000256" key="1">
    <source>
        <dbReference type="ARBA" id="ARBA00022801"/>
    </source>
</evidence>
<dbReference type="InterPro" id="IPR005754">
    <property type="entry name" value="Sortase"/>
</dbReference>
<gene>
    <name evidence="3" type="ORF">QUF54_03405</name>
</gene>
<keyword evidence="2" id="KW-1133">Transmembrane helix</keyword>
<accession>A0ABT7VRW6</accession>
<dbReference type="EMBL" id="JAUCGM010000132">
    <property type="protein sequence ID" value="MDM8562380.1"/>
    <property type="molecule type" value="Genomic_DNA"/>
</dbReference>
<evidence type="ECO:0000313" key="3">
    <source>
        <dbReference type="EMBL" id="MDM8562380.1"/>
    </source>
</evidence>
<comment type="caution">
    <text evidence="3">The sequence shown here is derived from an EMBL/GenBank/DDBJ whole genome shotgun (WGS) entry which is preliminary data.</text>
</comment>
<evidence type="ECO:0000313" key="4">
    <source>
        <dbReference type="Proteomes" id="UP001171945"/>
    </source>
</evidence>
<dbReference type="Pfam" id="PF04203">
    <property type="entry name" value="Sortase"/>
    <property type="match status" value="1"/>
</dbReference>
<dbReference type="InterPro" id="IPR023365">
    <property type="entry name" value="Sortase_dom-sf"/>
</dbReference>
<feature type="transmembrane region" description="Helical" evidence="2">
    <location>
        <begin position="15"/>
        <end position="33"/>
    </location>
</feature>
<keyword evidence="2" id="KW-0812">Transmembrane</keyword>
<protein>
    <submittedName>
        <fullName evidence="3">Sortase</fullName>
    </submittedName>
</protein>
<keyword evidence="2" id="KW-0472">Membrane</keyword>
<keyword evidence="4" id="KW-1185">Reference proteome</keyword>
<proteinExistence type="predicted"/>
<name>A0ABT7VRW6_9GAMM</name>
<sequence>MVESVIGDDTMKKHLKLIGIILSLFLSIVVWQYNQNSGDIRGWLAQGLLHTAWIRTQASGEHIEPWPGANIYPLARLSIPHLNIEQVVLSSAGEGMSVFALGHSKSSVLPGELGNSVLNIYHHNIFISFLNQLKEGDILLLESLRYGRWHYQVSKIEKTVKKTETFWVEPSLNRRLTLISCYPYADTEDNSCYVVVIEEIERKGGDISGV</sequence>
<dbReference type="Proteomes" id="UP001171945">
    <property type="component" value="Unassembled WGS sequence"/>
</dbReference>
<organism evidence="3 4">
    <name type="scientific">Candidatus Marithioploca araucensis</name>
    <dbReference type="NCBI Taxonomy" id="70273"/>
    <lineage>
        <taxon>Bacteria</taxon>
        <taxon>Pseudomonadati</taxon>
        <taxon>Pseudomonadota</taxon>
        <taxon>Gammaproteobacteria</taxon>
        <taxon>Thiotrichales</taxon>
        <taxon>Thiotrichaceae</taxon>
        <taxon>Candidatus Marithioploca</taxon>
    </lineage>
</organism>
<dbReference type="Gene3D" id="2.40.260.10">
    <property type="entry name" value="Sortase"/>
    <property type="match status" value="1"/>
</dbReference>